<evidence type="ECO:0000313" key="7">
    <source>
        <dbReference type="EMBL" id="KAG8224151.1"/>
    </source>
</evidence>
<evidence type="ECO:0000256" key="3">
    <source>
        <dbReference type="ARBA" id="ARBA00022692"/>
    </source>
</evidence>
<dbReference type="Proteomes" id="UP000792457">
    <property type="component" value="Unassembled WGS sequence"/>
</dbReference>
<dbReference type="InterPro" id="IPR006968">
    <property type="entry name" value="RUS_fam"/>
</dbReference>
<feature type="domain" description="Protein root UVB sensitive/RUS" evidence="6">
    <location>
        <begin position="46"/>
        <end position="232"/>
    </location>
</feature>
<gene>
    <name evidence="7" type="ORF">J437_LFUL005485</name>
</gene>
<keyword evidence="8" id="KW-1185">Reference proteome</keyword>
<dbReference type="AlphaFoldDB" id="A0A8K0NW49"/>
<dbReference type="EMBL" id="KZ308185">
    <property type="protein sequence ID" value="KAG8224151.1"/>
    <property type="molecule type" value="Genomic_DNA"/>
</dbReference>
<comment type="subcellular location">
    <subcellularLocation>
        <location evidence="1">Membrane</location>
    </subcellularLocation>
</comment>
<accession>A0A8K0NW49</accession>
<keyword evidence="5" id="KW-0472">Membrane</keyword>
<evidence type="ECO:0000256" key="1">
    <source>
        <dbReference type="ARBA" id="ARBA00004370"/>
    </source>
</evidence>
<evidence type="ECO:0000256" key="4">
    <source>
        <dbReference type="ARBA" id="ARBA00022989"/>
    </source>
</evidence>
<reference evidence="7" key="2">
    <citation type="submission" date="2017-10" db="EMBL/GenBank/DDBJ databases">
        <title>Ladona fulva Genome sequencing and assembly.</title>
        <authorList>
            <person name="Murali S."/>
            <person name="Richards S."/>
            <person name="Bandaranaike D."/>
            <person name="Bellair M."/>
            <person name="Blankenburg K."/>
            <person name="Chao H."/>
            <person name="Dinh H."/>
            <person name="Doddapaneni H."/>
            <person name="Dugan-Rocha S."/>
            <person name="Elkadiri S."/>
            <person name="Gnanaolivu R."/>
            <person name="Hernandez B."/>
            <person name="Skinner E."/>
            <person name="Javaid M."/>
            <person name="Lee S."/>
            <person name="Li M."/>
            <person name="Ming W."/>
            <person name="Munidasa M."/>
            <person name="Muniz J."/>
            <person name="Nguyen L."/>
            <person name="Hughes D."/>
            <person name="Osuji N."/>
            <person name="Pu L.-L."/>
            <person name="Puazo M."/>
            <person name="Qu C."/>
            <person name="Quiroz J."/>
            <person name="Raj R."/>
            <person name="Weissenberger G."/>
            <person name="Xin Y."/>
            <person name="Zou X."/>
            <person name="Han Y."/>
            <person name="Worley K."/>
            <person name="Muzny D."/>
            <person name="Gibbs R."/>
        </authorList>
    </citation>
    <scope>NUCLEOTIDE SEQUENCE</scope>
    <source>
        <strain evidence="7">Sampled in the wild</strain>
    </source>
</reference>
<evidence type="ECO:0000256" key="5">
    <source>
        <dbReference type="ARBA" id="ARBA00023136"/>
    </source>
</evidence>
<comment type="caution">
    <text evidence="7">The sequence shown here is derived from an EMBL/GenBank/DDBJ whole genome shotgun (WGS) entry which is preliminary data.</text>
</comment>
<keyword evidence="3" id="KW-0812">Transmembrane</keyword>
<evidence type="ECO:0000313" key="8">
    <source>
        <dbReference type="Proteomes" id="UP000792457"/>
    </source>
</evidence>
<proteinExistence type="inferred from homology"/>
<dbReference type="PANTHER" id="PTHR12770:SF31">
    <property type="entry name" value="RUS FAMILY MEMBER 1"/>
    <property type="match status" value="1"/>
</dbReference>
<evidence type="ECO:0000256" key="2">
    <source>
        <dbReference type="ARBA" id="ARBA00007558"/>
    </source>
</evidence>
<evidence type="ECO:0000259" key="6">
    <source>
        <dbReference type="Pfam" id="PF04884"/>
    </source>
</evidence>
<sequence>MHHQVIFKEKYGQYGREFTYIKPPDQKTIVRIGSNDSFRRTFLDVILNFLRQIFLPHSYPHSVSEDYYNYQKWDTIQAFCSTITGILTTRAILTGVGVGDETATPLAATVTMILKDGTGMVGKILFTWWKSPSFDSNCKQWRLFADIINDAALFLELGVPFISTHVTEILCISTTFKALVGVAGGATRAAITQHQAVKDNVADVSAKDGSQETIVNLIASFSGIYILSYLQTAA</sequence>
<dbReference type="Pfam" id="PF04884">
    <property type="entry name" value="UVB_sens_prot"/>
    <property type="match status" value="1"/>
</dbReference>
<keyword evidence="4" id="KW-1133">Transmembrane helix</keyword>
<dbReference type="PANTHER" id="PTHR12770">
    <property type="entry name" value="RUS1 FAMILY PROTEIN C16ORF58"/>
    <property type="match status" value="1"/>
</dbReference>
<organism evidence="7 8">
    <name type="scientific">Ladona fulva</name>
    <name type="common">Scarce chaser dragonfly</name>
    <name type="synonym">Libellula fulva</name>
    <dbReference type="NCBI Taxonomy" id="123851"/>
    <lineage>
        <taxon>Eukaryota</taxon>
        <taxon>Metazoa</taxon>
        <taxon>Ecdysozoa</taxon>
        <taxon>Arthropoda</taxon>
        <taxon>Hexapoda</taxon>
        <taxon>Insecta</taxon>
        <taxon>Pterygota</taxon>
        <taxon>Palaeoptera</taxon>
        <taxon>Odonata</taxon>
        <taxon>Epiprocta</taxon>
        <taxon>Anisoptera</taxon>
        <taxon>Libelluloidea</taxon>
        <taxon>Libellulidae</taxon>
        <taxon>Ladona</taxon>
    </lineage>
</organism>
<name>A0A8K0NW49_LADFU</name>
<dbReference type="InterPro" id="IPR054549">
    <property type="entry name" value="UVB_sens_RUS_dom"/>
</dbReference>
<reference evidence="7" key="1">
    <citation type="submission" date="2013-04" db="EMBL/GenBank/DDBJ databases">
        <authorList>
            <person name="Qu J."/>
            <person name="Murali S.C."/>
            <person name="Bandaranaike D."/>
            <person name="Bellair M."/>
            <person name="Blankenburg K."/>
            <person name="Chao H."/>
            <person name="Dinh H."/>
            <person name="Doddapaneni H."/>
            <person name="Downs B."/>
            <person name="Dugan-Rocha S."/>
            <person name="Elkadiri S."/>
            <person name="Gnanaolivu R.D."/>
            <person name="Hernandez B."/>
            <person name="Javaid M."/>
            <person name="Jayaseelan J.C."/>
            <person name="Lee S."/>
            <person name="Li M."/>
            <person name="Ming W."/>
            <person name="Munidasa M."/>
            <person name="Muniz J."/>
            <person name="Nguyen L."/>
            <person name="Ongeri F."/>
            <person name="Osuji N."/>
            <person name="Pu L.-L."/>
            <person name="Puazo M."/>
            <person name="Qu C."/>
            <person name="Quiroz J."/>
            <person name="Raj R."/>
            <person name="Weissenberger G."/>
            <person name="Xin Y."/>
            <person name="Zou X."/>
            <person name="Han Y."/>
            <person name="Richards S."/>
            <person name="Worley K."/>
            <person name="Muzny D."/>
            <person name="Gibbs R."/>
        </authorList>
    </citation>
    <scope>NUCLEOTIDE SEQUENCE</scope>
    <source>
        <strain evidence="7">Sampled in the wild</strain>
    </source>
</reference>
<dbReference type="GO" id="GO:0016020">
    <property type="term" value="C:membrane"/>
    <property type="evidence" value="ECO:0007669"/>
    <property type="project" value="UniProtKB-SubCell"/>
</dbReference>
<protein>
    <recommendedName>
        <fullName evidence="6">Protein root UVB sensitive/RUS domain-containing protein</fullName>
    </recommendedName>
</protein>
<dbReference type="OrthoDB" id="364779at2759"/>
<comment type="similarity">
    <text evidence="2">Belongs to the RUS1 family.</text>
</comment>